<gene>
    <name evidence="1" type="ORF">GGD88_000716</name>
</gene>
<dbReference type="EMBL" id="JACIGI010000004">
    <property type="protein sequence ID" value="MBB4285002.1"/>
    <property type="molecule type" value="Genomic_DNA"/>
</dbReference>
<dbReference type="AlphaFoldDB" id="A0A7W6WK37"/>
<protein>
    <submittedName>
        <fullName evidence="1">Uncharacterized protein</fullName>
    </submittedName>
</protein>
<accession>A0A7W6WK37</accession>
<dbReference type="Proteomes" id="UP000555728">
    <property type="component" value="Unassembled WGS sequence"/>
</dbReference>
<comment type="caution">
    <text evidence="1">The sequence shown here is derived from an EMBL/GenBank/DDBJ whole genome shotgun (WGS) entry which is preliminary data.</text>
</comment>
<dbReference type="RefSeq" id="WP_184431777.1">
    <property type="nucleotide sequence ID" value="NZ_JACIGI010000004.1"/>
</dbReference>
<evidence type="ECO:0000313" key="1">
    <source>
        <dbReference type="EMBL" id="MBB4285002.1"/>
    </source>
</evidence>
<evidence type="ECO:0000313" key="2">
    <source>
        <dbReference type="Proteomes" id="UP000555728"/>
    </source>
</evidence>
<keyword evidence="2" id="KW-1185">Reference proteome</keyword>
<reference evidence="1 2" key="1">
    <citation type="submission" date="2020-08" db="EMBL/GenBank/DDBJ databases">
        <title>Genome sequencing of Purple Non-Sulfur Bacteria from various extreme environments.</title>
        <authorList>
            <person name="Mayer M."/>
        </authorList>
    </citation>
    <scope>NUCLEOTIDE SEQUENCE [LARGE SCALE GENOMIC DNA]</scope>
    <source>
        <strain evidence="1 2">JA135</strain>
    </source>
</reference>
<organism evidence="1 2">
    <name type="scientific">Roseospira goensis</name>
    <dbReference type="NCBI Taxonomy" id="391922"/>
    <lineage>
        <taxon>Bacteria</taxon>
        <taxon>Pseudomonadati</taxon>
        <taxon>Pseudomonadota</taxon>
        <taxon>Alphaproteobacteria</taxon>
        <taxon>Rhodospirillales</taxon>
        <taxon>Rhodospirillaceae</taxon>
        <taxon>Roseospira</taxon>
    </lineage>
</organism>
<sequence>MADLKGGTDLRVGAVVGMRGNITTLVGIRPGFERDMEKDLGFHEGRLSQGYFILLLRQFLGLDDFKLAGYTYFSGGRLGPPADSADADRLREHLYDKVLQAHGLDGVRAFKDLALKGMAVTGRKRIAKIVPVTRHDDGLTPAEQYPPGRGVPQFELVRERKFLVAVEVTPAGRARTPAFEVDLKAQGYGGRKRLREYMEGA</sequence>
<name>A0A7W6WK37_9PROT</name>
<proteinExistence type="predicted"/>